<keyword evidence="5" id="KW-0539">Nucleus</keyword>
<dbReference type="GO" id="GO:0017056">
    <property type="term" value="F:structural constituent of nuclear pore"/>
    <property type="evidence" value="ECO:0007669"/>
    <property type="project" value="EnsemblFungi"/>
</dbReference>
<accession>A0A1E4SRK9</accession>
<feature type="compositionally biased region" description="Polar residues" evidence="6">
    <location>
        <begin position="248"/>
        <end position="275"/>
    </location>
</feature>
<dbReference type="InterPro" id="IPR025712">
    <property type="entry name" value="Nup54_alpha-helical_dom"/>
</dbReference>
<evidence type="ECO:0000313" key="8">
    <source>
        <dbReference type="EMBL" id="ODV82146.1"/>
    </source>
</evidence>
<feature type="compositionally biased region" description="Low complexity" evidence="6">
    <location>
        <begin position="212"/>
        <end position="247"/>
    </location>
</feature>
<comment type="subcellular location">
    <subcellularLocation>
        <location evidence="2">Nucleus membrane</location>
        <topology evidence="2">Peripheral membrane protein</topology>
        <orientation evidence="2">Nucleoplasmic side</orientation>
    </subcellularLocation>
    <subcellularLocation>
        <location evidence="1">Nucleus</location>
        <location evidence="1">Nuclear pore complex</location>
    </subcellularLocation>
</comment>
<evidence type="ECO:0000256" key="1">
    <source>
        <dbReference type="ARBA" id="ARBA00004567"/>
    </source>
</evidence>
<feature type="compositionally biased region" description="Low complexity" evidence="6">
    <location>
        <begin position="111"/>
        <end position="123"/>
    </location>
</feature>
<dbReference type="RefSeq" id="XP_020067268.1">
    <property type="nucleotide sequence ID" value="XM_020211121.1"/>
</dbReference>
<feature type="compositionally biased region" description="Polar residues" evidence="6">
    <location>
        <begin position="85"/>
        <end position="101"/>
    </location>
</feature>
<dbReference type="GO" id="GO:0036228">
    <property type="term" value="P:protein localization to nuclear inner membrane"/>
    <property type="evidence" value="ECO:0007669"/>
    <property type="project" value="EnsemblFungi"/>
</dbReference>
<evidence type="ECO:0000256" key="3">
    <source>
        <dbReference type="ARBA" id="ARBA00022448"/>
    </source>
</evidence>
<keyword evidence="4" id="KW-0653">Protein transport</keyword>
<feature type="region of interest" description="Disordered" evidence="6">
    <location>
        <begin position="76"/>
        <end position="132"/>
    </location>
</feature>
<reference evidence="9" key="1">
    <citation type="submission" date="2016-05" db="EMBL/GenBank/DDBJ databases">
        <title>Comparative genomics of biotechnologically important yeasts.</title>
        <authorList>
            <consortium name="DOE Joint Genome Institute"/>
            <person name="Riley R."/>
            <person name="Haridas S."/>
            <person name="Wolfe K.H."/>
            <person name="Lopes M.R."/>
            <person name="Hittinger C.T."/>
            <person name="Goker M."/>
            <person name="Salamov A."/>
            <person name="Wisecaver J."/>
            <person name="Long T.M."/>
            <person name="Aerts A.L."/>
            <person name="Barry K."/>
            <person name="Choi C."/>
            <person name="Clum A."/>
            <person name="Coughlan A.Y."/>
            <person name="Deshpande S."/>
            <person name="Douglass A.P."/>
            <person name="Hanson S.J."/>
            <person name="Klenk H.-P."/>
            <person name="Labutti K."/>
            <person name="Lapidus A."/>
            <person name="Lindquist E."/>
            <person name="Lipzen A."/>
            <person name="Meier-Kolthoff J.P."/>
            <person name="Ohm R.A."/>
            <person name="Otillar R.P."/>
            <person name="Pangilinan J."/>
            <person name="Peng Y."/>
            <person name="Rokas A."/>
            <person name="Rosa C.A."/>
            <person name="Scheuner C."/>
            <person name="Sibirny A.A."/>
            <person name="Slot J.C."/>
            <person name="Stielow J.B."/>
            <person name="Sun H."/>
            <person name="Kurtzman C.P."/>
            <person name="Blackwell M."/>
            <person name="Grigoriev I.V."/>
            <person name="Jeffries T.W."/>
        </authorList>
    </citation>
    <scope>NUCLEOTIDE SEQUENCE [LARGE SCALE GENOMIC DNA]</scope>
    <source>
        <strain evidence="9">NRRL Y-17324</strain>
    </source>
</reference>
<dbReference type="InterPro" id="IPR024864">
    <property type="entry name" value="Nup54/Nup57/Nup44"/>
</dbReference>
<dbReference type="Proteomes" id="UP000094285">
    <property type="component" value="Unassembled WGS sequence"/>
</dbReference>
<dbReference type="PANTHER" id="PTHR13000:SF0">
    <property type="entry name" value="NUCLEOPORIN P54"/>
    <property type="match status" value="1"/>
</dbReference>
<dbReference type="GO" id="GO:0044613">
    <property type="term" value="C:nuclear pore central transport channel"/>
    <property type="evidence" value="ECO:0007669"/>
    <property type="project" value="EnsemblFungi"/>
</dbReference>
<dbReference type="InterPro" id="IPR025574">
    <property type="entry name" value="Nucleoporin_FG_rpt"/>
</dbReference>
<feature type="domain" description="Nucleoporin Nup54 alpha-helical" evidence="7">
    <location>
        <begin position="349"/>
        <end position="487"/>
    </location>
</feature>
<feature type="compositionally biased region" description="Polar residues" evidence="6">
    <location>
        <begin position="33"/>
        <end position="59"/>
    </location>
</feature>
<dbReference type="Pfam" id="PF13634">
    <property type="entry name" value="Nucleoporin_FG"/>
    <property type="match status" value="3"/>
</dbReference>
<sequence>MFQSGGNTGGGLFGQSGSTSSNLFGAKPAASTGFGSAQAQPSGASNTNNTAGGFGSANQAPASGFGSGFGAASNNNNNNSTFGAQPSNTQTGGLFGNNNASTGGGLFGNKPAGTTPAPGTTGATTGGLFGNNNASTGTTGGLFGAKPAATTAPSTGGLFGGTNNASSTTSGGLFGGNSASTNTSGGLFGNKPATGGGLFGGATQSTSGGLFGNSANNNANTTATTGGLFGANQNQNQNQQQQPQQQQSTGLFGSNNTTNNAQPSFNWSNSQQPVPTSTISLSNLNNANNSAITQASVNQANNAYKPAINDQLIKIKEQWDPSSPKCALKTHFYNKYNEQEINVLLNQQRPQNETHEDWENAMNKRPSALHYPIKITSFTEVAQRIETQLEHVAKSRLVLNDINEKANTLSSKHDLDNTTRILKAKAKHTKLSRRLLRLATVLAILKLKGYPLLPEEEEISKQFEVLNSKLNDPNSPIGKLNDIFARLATLKERAEDLNYQFDHTINSFNGEDRDDKSGDQNDGNTQEIFNKLSKVLMKQQIGLNYLNEVLERDTNSVEQLTQRP</sequence>
<proteinExistence type="predicted"/>
<gene>
    <name evidence="8" type="ORF">CANTADRAFT_74718</name>
</gene>
<dbReference type="GO" id="GO:0042802">
    <property type="term" value="F:identical protein binding"/>
    <property type="evidence" value="ECO:0007669"/>
    <property type="project" value="EnsemblFungi"/>
</dbReference>
<evidence type="ECO:0000259" key="7">
    <source>
        <dbReference type="Pfam" id="PF13874"/>
    </source>
</evidence>
<evidence type="ECO:0000313" key="9">
    <source>
        <dbReference type="Proteomes" id="UP000094285"/>
    </source>
</evidence>
<organism evidence="8 9">
    <name type="scientific">Suhomyces tanzawaensis NRRL Y-17324</name>
    <dbReference type="NCBI Taxonomy" id="984487"/>
    <lineage>
        <taxon>Eukaryota</taxon>
        <taxon>Fungi</taxon>
        <taxon>Dikarya</taxon>
        <taxon>Ascomycota</taxon>
        <taxon>Saccharomycotina</taxon>
        <taxon>Pichiomycetes</taxon>
        <taxon>Debaryomycetaceae</taxon>
        <taxon>Suhomyces</taxon>
    </lineage>
</organism>
<name>A0A1E4SRK9_9ASCO</name>
<dbReference type="STRING" id="984487.A0A1E4SRK9"/>
<evidence type="ECO:0000256" key="2">
    <source>
        <dbReference type="ARBA" id="ARBA00004620"/>
    </source>
</evidence>
<dbReference type="EMBL" id="KV453909">
    <property type="protein sequence ID" value="ODV82146.1"/>
    <property type="molecule type" value="Genomic_DNA"/>
</dbReference>
<keyword evidence="3" id="KW-0813">Transport</keyword>
<dbReference type="GO" id="GO:0031965">
    <property type="term" value="C:nuclear membrane"/>
    <property type="evidence" value="ECO:0007669"/>
    <property type="project" value="UniProtKB-SubCell"/>
</dbReference>
<protein>
    <recommendedName>
        <fullName evidence="7">Nucleoporin Nup54 alpha-helical domain-containing protein</fullName>
    </recommendedName>
</protein>
<keyword evidence="4" id="KW-0906">Nuclear pore complex</keyword>
<dbReference type="AlphaFoldDB" id="A0A1E4SRK9"/>
<keyword evidence="4" id="KW-0509">mRNA transport</keyword>
<dbReference type="GO" id="GO:0006607">
    <property type="term" value="P:NLS-bearing protein import into nucleus"/>
    <property type="evidence" value="ECO:0007669"/>
    <property type="project" value="EnsemblFungi"/>
</dbReference>
<dbReference type="PANTHER" id="PTHR13000">
    <property type="entry name" value="NUCLEOPORIN P54"/>
    <property type="match status" value="1"/>
</dbReference>
<keyword evidence="9" id="KW-1185">Reference proteome</keyword>
<evidence type="ECO:0000256" key="5">
    <source>
        <dbReference type="ARBA" id="ARBA00023242"/>
    </source>
</evidence>
<dbReference type="GeneID" id="30985257"/>
<dbReference type="OrthoDB" id="6162375at2759"/>
<dbReference type="Pfam" id="PF13874">
    <property type="entry name" value="Nup54"/>
    <property type="match status" value="1"/>
</dbReference>
<evidence type="ECO:0000256" key="6">
    <source>
        <dbReference type="SAM" id="MobiDB-lite"/>
    </source>
</evidence>
<evidence type="ECO:0000256" key="4">
    <source>
        <dbReference type="ARBA" id="ARBA00023132"/>
    </source>
</evidence>
<keyword evidence="4" id="KW-0811">Translocation</keyword>
<dbReference type="GO" id="GO:0006999">
    <property type="term" value="P:nuclear pore organization"/>
    <property type="evidence" value="ECO:0007669"/>
    <property type="project" value="EnsemblFungi"/>
</dbReference>
<feature type="region of interest" description="Disordered" evidence="6">
    <location>
        <begin position="31"/>
        <end position="59"/>
    </location>
</feature>
<feature type="region of interest" description="Disordered" evidence="6">
    <location>
        <begin position="210"/>
        <end position="282"/>
    </location>
</feature>